<keyword evidence="4" id="KW-1185">Reference proteome</keyword>
<protein>
    <submittedName>
        <fullName evidence="3">Uncharacterized protein</fullName>
    </submittedName>
</protein>
<sequence>MALRKNLLIIRLISLVAELASLCFLFHSVLHDFRSWNNKFPSSNSGPPEGDAKTKRENQTLDIQANCSKYFNDDGKPVDFRRSTVFGIVIFVTLLFFWWFNSLYVCIYCRVKLHLFSKIKYLNLVFTLIWLIGGTLILGNFFMQKNDDKQAHRLPCVYSKKEPTMVYICQAKLCQASTSKLIAFGCAFLSGWLHLLCFVVLLGQDPAQDVAEDPKSGANFGSGESSQRCSSSRSSFSRLFSEHASSHLTLFPFNLDSFPYFGLHRSTPNLSNPSSININLGKPSRKKSGTKEQRLAGKNANQINILELLRGKTAEK</sequence>
<comment type="caution">
    <text evidence="3">The sequence shown here is derived from an EMBL/GenBank/DDBJ whole genome shotgun (WGS) entry which is preliminary data.</text>
</comment>
<evidence type="ECO:0000313" key="3">
    <source>
        <dbReference type="EMBL" id="CAG7784749.1"/>
    </source>
</evidence>
<feature type="region of interest" description="Disordered" evidence="1">
    <location>
        <begin position="272"/>
        <end position="297"/>
    </location>
</feature>
<feature type="transmembrane region" description="Helical" evidence="2">
    <location>
        <begin position="181"/>
        <end position="202"/>
    </location>
</feature>
<feature type="transmembrane region" description="Helical" evidence="2">
    <location>
        <begin position="85"/>
        <end position="109"/>
    </location>
</feature>
<keyword evidence="2" id="KW-1133">Transmembrane helix</keyword>
<dbReference type="Proteomes" id="UP000708208">
    <property type="component" value="Unassembled WGS sequence"/>
</dbReference>
<name>A0A8J2KH91_9HEXA</name>
<gene>
    <name evidence="3" type="ORF">AFUS01_LOCUS23416</name>
</gene>
<keyword evidence="2" id="KW-0812">Transmembrane</keyword>
<dbReference type="EMBL" id="CAJVCH010281885">
    <property type="protein sequence ID" value="CAG7784749.1"/>
    <property type="molecule type" value="Genomic_DNA"/>
</dbReference>
<feature type="transmembrane region" description="Helical" evidence="2">
    <location>
        <begin position="121"/>
        <end position="143"/>
    </location>
</feature>
<proteinExistence type="predicted"/>
<organism evidence="3 4">
    <name type="scientific">Allacma fusca</name>
    <dbReference type="NCBI Taxonomy" id="39272"/>
    <lineage>
        <taxon>Eukaryota</taxon>
        <taxon>Metazoa</taxon>
        <taxon>Ecdysozoa</taxon>
        <taxon>Arthropoda</taxon>
        <taxon>Hexapoda</taxon>
        <taxon>Collembola</taxon>
        <taxon>Symphypleona</taxon>
        <taxon>Sminthuridae</taxon>
        <taxon>Allacma</taxon>
    </lineage>
</organism>
<keyword evidence="2" id="KW-0472">Membrane</keyword>
<dbReference type="AlphaFoldDB" id="A0A8J2KH91"/>
<evidence type="ECO:0000256" key="2">
    <source>
        <dbReference type="SAM" id="Phobius"/>
    </source>
</evidence>
<evidence type="ECO:0000313" key="4">
    <source>
        <dbReference type="Proteomes" id="UP000708208"/>
    </source>
</evidence>
<feature type="transmembrane region" description="Helical" evidence="2">
    <location>
        <begin position="12"/>
        <end position="30"/>
    </location>
</feature>
<accession>A0A8J2KH91</accession>
<evidence type="ECO:0000256" key="1">
    <source>
        <dbReference type="SAM" id="MobiDB-lite"/>
    </source>
</evidence>
<reference evidence="3" key="1">
    <citation type="submission" date="2021-06" db="EMBL/GenBank/DDBJ databases">
        <authorList>
            <person name="Hodson N. C."/>
            <person name="Mongue J. A."/>
            <person name="Jaron S. K."/>
        </authorList>
    </citation>
    <scope>NUCLEOTIDE SEQUENCE</scope>
</reference>